<evidence type="ECO:0000256" key="2">
    <source>
        <dbReference type="ARBA" id="ARBA00022679"/>
    </source>
</evidence>
<proteinExistence type="predicted"/>
<dbReference type="InterPro" id="IPR029063">
    <property type="entry name" value="SAM-dependent_MTases_sf"/>
</dbReference>
<reference evidence="3" key="1">
    <citation type="submission" date="2020-03" db="EMBL/GenBank/DDBJ databases">
        <title>The deep terrestrial virosphere.</title>
        <authorList>
            <person name="Holmfeldt K."/>
            <person name="Nilsson E."/>
            <person name="Simone D."/>
            <person name="Lopez-Fernandez M."/>
            <person name="Wu X."/>
            <person name="de Brujin I."/>
            <person name="Lundin D."/>
            <person name="Andersson A."/>
            <person name="Bertilsson S."/>
            <person name="Dopson M."/>
        </authorList>
    </citation>
    <scope>NUCLEOTIDE SEQUENCE</scope>
    <source>
        <strain evidence="3">MM415B00892</strain>
    </source>
</reference>
<dbReference type="GO" id="GO:0008610">
    <property type="term" value="P:lipid biosynthetic process"/>
    <property type="evidence" value="ECO:0007669"/>
    <property type="project" value="InterPro"/>
</dbReference>
<keyword evidence="1" id="KW-0489">Methyltransferase</keyword>
<dbReference type="GO" id="GO:0008168">
    <property type="term" value="F:methyltransferase activity"/>
    <property type="evidence" value="ECO:0007669"/>
    <property type="project" value="UniProtKB-KW"/>
</dbReference>
<name>A0A6M3IWB5_9ZZZZ</name>
<accession>A0A6M3IWB5</accession>
<dbReference type="PANTHER" id="PTHR40048">
    <property type="entry name" value="RHAMNOSYL O-METHYLTRANSFERASE"/>
    <property type="match status" value="1"/>
</dbReference>
<keyword evidence="2" id="KW-0808">Transferase</keyword>
<gene>
    <name evidence="3" type="ORF">MM415B00892_0016</name>
</gene>
<dbReference type="Gene3D" id="3.40.50.150">
    <property type="entry name" value="Vaccinia Virus protein VP39"/>
    <property type="match status" value="1"/>
</dbReference>
<sequence length="243" mass="27419">MAKITKISDIMGGANILSPLVSKKLGLPPYPPWEQRSHVEQNLELPLKYLLQVLQVEICWNSYYFGIQTVKSPVDFWIYQEIIYEVKPDVIIEVGNFFGGSTLALAHILANIGEGRVIGLDIDHSKISFSHPRITFITGNACEQIKKVKELIAGGDKVLVIEDSSHEYQNTLDVMRTFGPLVTPGSYMIVEDSLFYHGIDIGPNPGPYEAIEQFMVGNMDFIIDRSRERFIITTNPKGYLKRI</sequence>
<dbReference type="SUPFAM" id="SSF53335">
    <property type="entry name" value="S-adenosyl-L-methionine-dependent methyltransferases"/>
    <property type="match status" value="1"/>
</dbReference>
<dbReference type="PANTHER" id="PTHR40048:SF1">
    <property type="entry name" value="RHAMNOSYL O-METHYLTRANSFERASE"/>
    <property type="match status" value="1"/>
</dbReference>
<protein>
    <submittedName>
        <fullName evidence="3">Putative cephalosporin hydroxylase</fullName>
    </submittedName>
</protein>
<dbReference type="GO" id="GO:0005886">
    <property type="term" value="C:plasma membrane"/>
    <property type="evidence" value="ECO:0007669"/>
    <property type="project" value="TreeGrafter"/>
</dbReference>
<dbReference type="InterPro" id="IPR007072">
    <property type="entry name" value="RNMT_CmcI"/>
</dbReference>
<dbReference type="Pfam" id="PF04989">
    <property type="entry name" value="RMNT_CmcI"/>
    <property type="match status" value="1"/>
</dbReference>
<evidence type="ECO:0000256" key="1">
    <source>
        <dbReference type="ARBA" id="ARBA00022603"/>
    </source>
</evidence>
<dbReference type="GO" id="GO:0071770">
    <property type="term" value="P:DIM/DIP cell wall layer assembly"/>
    <property type="evidence" value="ECO:0007669"/>
    <property type="project" value="TreeGrafter"/>
</dbReference>
<organism evidence="3">
    <name type="scientific">viral metagenome</name>
    <dbReference type="NCBI Taxonomy" id="1070528"/>
    <lineage>
        <taxon>unclassified sequences</taxon>
        <taxon>metagenomes</taxon>
        <taxon>organismal metagenomes</taxon>
    </lineage>
</organism>
<dbReference type="EMBL" id="MT141453">
    <property type="protein sequence ID" value="QJA61790.1"/>
    <property type="molecule type" value="Genomic_DNA"/>
</dbReference>
<evidence type="ECO:0000313" key="3">
    <source>
        <dbReference type="EMBL" id="QJA61790.1"/>
    </source>
</evidence>
<dbReference type="AlphaFoldDB" id="A0A6M3IWB5"/>
<dbReference type="GO" id="GO:0032259">
    <property type="term" value="P:methylation"/>
    <property type="evidence" value="ECO:0007669"/>
    <property type="project" value="UniProtKB-KW"/>
</dbReference>